<dbReference type="Proteomes" id="UP000694406">
    <property type="component" value="Unplaced"/>
</dbReference>
<evidence type="ECO:0000256" key="1">
    <source>
        <dbReference type="ARBA" id="ARBA00022723"/>
    </source>
</evidence>
<evidence type="ECO:0000313" key="6">
    <source>
        <dbReference type="Ensembl" id="ENSLLTP00000024704.1"/>
    </source>
</evidence>
<feature type="domain" description="EF-hand" evidence="5">
    <location>
        <begin position="23"/>
        <end position="58"/>
    </location>
</feature>
<keyword evidence="7" id="KW-1185">Reference proteome</keyword>
<dbReference type="InterPro" id="IPR002048">
    <property type="entry name" value="EF_hand_dom"/>
</dbReference>
<dbReference type="GO" id="GO:0005509">
    <property type="term" value="F:calcium ion binding"/>
    <property type="evidence" value="ECO:0007669"/>
    <property type="project" value="InterPro"/>
</dbReference>
<evidence type="ECO:0000313" key="7">
    <source>
        <dbReference type="Proteomes" id="UP000694406"/>
    </source>
</evidence>
<protein>
    <recommendedName>
        <fullName evidence="5">EF-hand domain-containing protein</fullName>
    </recommendedName>
</protein>
<keyword evidence="3" id="KW-0106">Calcium</keyword>
<dbReference type="Ensembl" id="ENSLLTT00000025602.1">
    <property type="protein sequence ID" value="ENSLLTP00000024704.1"/>
    <property type="gene ID" value="ENSLLTG00000018139.1"/>
</dbReference>
<keyword evidence="2" id="KW-0677">Repeat</keyword>
<dbReference type="AlphaFoldDB" id="A0A8C5SWQ7"/>
<dbReference type="PROSITE" id="PS00018">
    <property type="entry name" value="EF_HAND_1"/>
    <property type="match status" value="1"/>
</dbReference>
<evidence type="ECO:0000256" key="2">
    <source>
        <dbReference type="ARBA" id="ARBA00022737"/>
    </source>
</evidence>
<dbReference type="InterPro" id="IPR011992">
    <property type="entry name" value="EF-hand-dom_pair"/>
</dbReference>
<dbReference type="InterPro" id="IPR050145">
    <property type="entry name" value="Centrin_CML-like"/>
</dbReference>
<dbReference type="SMART" id="SM00054">
    <property type="entry name" value="EFh"/>
    <property type="match status" value="1"/>
</dbReference>
<dbReference type="Gene3D" id="1.10.238.10">
    <property type="entry name" value="EF-hand"/>
    <property type="match status" value="1"/>
</dbReference>
<feature type="domain" description="EF-hand" evidence="5">
    <location>
        <begin position="59"/>
        <end position="93"/>
    </location>
</feature>
<sequence>GQQAGGARETSFLPRDNPQSEIDSKEDILKAFKLFVDRDSGRIAFEHLKQVAAEIGQELTDEELQEMIHEADLDGDGEVTEQDFLKVMKRRDY</sequence>
<dbReference type="Pfam" id="PF13499">
    <property type="entry name" value="EF-hand_7"/>
    <property type="match status" value="1"/>
</dbReference>
<organism evidence="6 7">
    <name type="scientific">Laticauda laticaudata</name>
    <name type="common">Blue-ringed sea krait</name>
    <name type="synonym">Blue-lipped sea krait</name>
    <dbReference type="NCBI Taxonomy" id="8630"/>
    <lineage>
        <taxon>Eukaryota</taxon>
        <taxon>Metazoa</taxon>
        <taxon>Chordata</taxon>
        <taxon>Craniata</taxon>
        <taxon>Vertebrata</taxon>
        <taxon>Euteleostomi</taxon>
        <taxon>Lepidosauria</taxon>
        <taxon>Squamata</taxon>
        <taxon>Bifurcata</taxon>
        <taxon>Unidentata</taxon>
        <taxon>Episquamata</taxon>
        <taxon>Toxicofera</taxon>
        <taxon>Serpentes</taxon>
        <taxon>Colubroidea</taxon>
        <taxon>Elapidae</taxon>
        <taxon>Laticaudinae</taxon>
        <taxon>Laticauda</taxon>
    </lineage>
</organism>
<dbReference type="InterPro" id="IPR018247">
    <property type="entry name" value="EF_Hand_1_Ca_BS"/>
</dbReference>
<accession>A0A8C5SWQ7</accession>
<dbReference type="PROSITE" id="PS50222">
    <property type="entry name" value="EF_HAND_2"/>
    <property type="match status" value="2"/>
</dbReference>
<dbReference type="PANTHER" id="PTHR23050">
    <property type="entry name" value="CALCIUM BINDING PROTEIN"/>
    <property type="match status" value="1"/>
</dbReference>
<keyword evidence="1" id="KW-0479">Metal-binding</keyword>
<feature type="region of interest" description="Disordered" evidence="4">
    <location>
        <begin position="1"/>
        <end position="20"/>
    </location>
</feature>
<evidence type="ECO:0000259" key="5">
    <source>
        <dbReference type="PROSITE" id="PS50222"/>
    </source>
</evidence>
<reference evidence="6" key="1">
    <citation type="submission" date="2025-08" db="UniProtKB">
        <authorList>
            <consortium name="Ensembl"/>
        </authorList>
    </citation>
    <scope>IDENTIFICATION</scope>
</reference>
<proteinExistence type="predicted"/>
<evidence type="ECO:0000256" key="3">
    <source>
        <dbReference type="ARBA" id="ARBA00022837"/>
    </source>
</evidence>
<name>A0A8C5SWQ7_LATLA</name>
<dbReference type="SUPFAM" id="SSF47473">
    <property type="entry name" value="EF-hand"/>
    <property type="match status" value="1"/>
</dbReference>
<dbReference type="CDD" id="cd00051">
    <property type="entry name" value="EFh"/>
    <property type="match status" value="1"/>
</dbReference>
<dbReference type="FunFam" id="1.10.238.10:FF:000001">
    <property type="entry name" value="Calmodulin 1"/>
    <property type="match status" value="1"/>
</dbReference>
<reference evidence="6" key="2">
    <citation type="submission" date="2025-09" db="UniProtKB">
        <authorList>
            <consortium name="Ensembl"/>
        </authorList>
    </citation>
    <scope>IDENTIFICATION</scope>
</reference>
<evidence type="ECO:0000256" key="4">
    <source>
        <dbReference type="SAM" id="MobiDB-lite"/>
    </source>
</evidence>
<dbReference type="GeneTree" id="ENSGT00940000157209"/>